<feature type="transmembrane region" description="Helical" evidence="1">
    <location>
        <begin position="108"/>
        <end position="126"/>
    </location>
</feature>
<feature type="transmembrane region" description="Helical" evidence="1">
    <location>
        <begin position="5"/>
        <end position="26"/>
    </location>
</feature>
<sequence>MLNSLVYLLTGSLLAAVIGLPGWWVVDRNTVSDADLQRESARLVQEYVPSCDGETMRPGDTCLAYGKGSGGRAGSYERLVEQHTSSVAPAELARTHRNWRWFGQGLEALAGAVLLIGVLVALVSLVKELRLRSVLRRAAAGRRVLAADHGWTYTDVHKTLAKQSAAGIFVRDGTATGVVDGVRDGTPFQMYTHVTNLAYTEARAVYRVTLPVSLPQFSGYPGQSRSISSAEDPLVGRWLVKTLGPALTDSTLPKFTVDGTDLVAETRAGSDPEAMLTVLDRTLELRRRLVAAAEKAPPVPASGASA</sequence>
<organism evidence="2 3">
    <name type="scientific">Actinoplanes derwentensis</name>
    <dbReference type="NCBI Taxonomy" id="113562"/>
    <lineage>
        <taxon>Bacteria</taxon>
        <taxon>Bacillati</taxon>
        <taxon>Actinomycetota</taxon>
        <taxon>Actinomycetes</taxon>
        <taxon>Micromonosporales</taxon>
        <taxon>Micromonosporaceae</taxon>
        <taxon>Actinoplanes</taxon>
    </lineage>
</organism>
<keyword evidence="1" id="KW-1133">Transmembrane helix</keyword>
<name>A0A1H1YD24_9ACTN</name>
<dbReference type="AlphaFoldDB" id="A0A1H1YD24"/>
<keyword evidence="1" id="KW-0812">Transmembrane</keyword>
<evidence type="ECO:0000256" key="1">
    <source>
        <dbReference type="SAM" id="Phobius"/>
    </source>
</evidence>
<proteinExistence type="predicted"/>
<evidence type="ECO:0000313" key="3">
    <source>
        <dbReference type="Proteomes" id="UP000198688"/>
    </source>
</evidence>
<accession>A0A1H1YD24</accession>
<evidence type="ECO:0000313" key="2">
    <source>
        <dbReference type="EMBL" id="SDT19281.1"/>
    </source>
</evidence>
<reference evidence="2 3" key="1">
    <citation type="submission" date="2016-10" db="EMBL/GenBank/DDBJ databases">
        <authorList>
            <person name="de Groot N.N."/>
        </authorList>
    </citation>
    <scope>NUCLEOTIDE SEQUENCE [LARGE SCALE GENOMIC DNA]</scope>
    <source>
        <strain evidence="2 3">DSM 43941</strain>
    </source>
</reference>
<dbReference type="OrthoDB" id="3638588at2"/>
<dbReference type="STRING" id="113562.SAMN04489716_2803"/>
<keyword evidence="3" id="KW-1185">Reference proteome</keyword>
<dbReference type="EMBL" id="LT629758">
    <property type="protein sequence ID" value="SDT19281.1"/>
    <property type="molecule type" value="Genomic_DNA"/>
</dbReference>
<dbReference type="Proteomes" id="UP000198688">
    <property type="component" value="Chromosome I"/>
</dbReference>
<dbReference type="RefSeq" id="WP_092544870.1">
    <property type="nucleotide sequence ID" value="NZ_BOMJ01000001.1"/>
</dbReference>
<protein>
    <submittedName>
        <fullName evidence="2">Uncharacterized protein</fullName>
    </submittedName>
</protein>
<gene>
    <name evidence="2" type="ORF">SAMN04489716_2803</name>
</gene>
<keyword evidence="1" id="KW-0472">Membrane</keyword>